<evidence type="ECO:0000256" key="2">
    <source>
        <dbReference type="PIRSR" id="PIRSR005962-1"/>
    </source>
</evidence>
<keyword evidence="1 4" id="KW-0378">Hydrolase</keyword>
<dbReference type="PIRSF" id="PIRSF005962">
    <property type="entry name" value="Pept_M20D_amidohydro"/>
    <property type="match status" value="1"/>
</dbReference>
<dbReference type="Pfam" id="PF01546">
    <property type="entry name" value="Peptidase_M20"/>
    <property type="match status" value="1"/>
</dbReference>
<dbReference type="InterPro" id="IPR011650">
    <property type="entry name" value="Peptidase_M20_dimer"/>
</dbReference>
<keyword evidence="2" id="KW-0464">Manganese</keyword>
<proteinExistence type="predicted"/>
<comment type="caution">
    <text evidence="4">The sequence shown here is derived from an EMBL/GenBank/DDBJ whole genome shotgun (WGS) entry which is preliminary data.</text>
</comment>
<feature type="binding site" evidence="2">
    <location>
        <position position="163"/>
    </location>
    <ligand>
        <name>Mn(2+)</name>
        <dbReference type="ChEBI" id="CHEBI:29035"/>
        <label>2</label>
    </ligand>
</feature>
<dbReference type="GO" id="GO:0050118">
    <property type="term" value="F:N-acetyldiaminopimelate deacetylase activity"/>
    <property type="evidence" value="ECO:0007669"/>
    <property type="project" value="UniProtKB-ARBA"/>
</dbReference>
<dbReference type="GO" id="GO:0046872">
    <property type="term" value="F:metal ion binding"/>
    <property type="evidence" value="ECO:0007669"/>
    <property type="project" value="UniProtKB-KW"/>
</dbReference>
<evidence type="ECO:0000259" key="3">
    <source>
        <dbReference type="Pfam" id="PF07687"/>
    </source>
</evidence>
<dbReference type="PANTHER" id="PTHR11014">
    <property type="entry name" value="PEPTIDASE M20 FAMILY MEMBER"/>
    <property type="match status" value="1"/>
</dbReference>
<dbReference type="SUPFAM" id="SSF55031">
    <property type="entry name" value="Bacterial exopeptidase dimerisation domain"/>
    <property type="match status" value="1"/>
</dbReference>
<dbReference type="EMBL" id="PPDF01000003">
    <property type="protein sequence ID" value="PQL25940.1"/>
    <property type="molecule type" value="Genomic_DNA"/>
</dbReference>
<comment type="cofactor">
    <cofactor evidence="2">
        <name>Mn(2+)</name>
        <dbReference type="ChEBI" id="CHEBI:29035"/>
    </cofactor>
    <text evidence="2">The Mn(2+) ion enhances activity.</text>
</comment>
<organism evidence="4 5">
    <name type="scientific">Veillonella tobetsuensis</name>
    <dbReference type="NCBI Taxonomy" id="1110546"/>
    <lineage>
        <taxon>Bacteria</taxon>
        <taxon>Bacillati</taxon>
        <taxon>Bacillota</taxon>
        <taxon>Negativicutes</taxon>
        <taxon>Veillonellales</taxon>
        <taxon>Veillonellaceae</taxon>
        <taxon>Veillonella</taxon>
    </lineage>
</organism>
<sequence>MHSRDLIEQYKTYVQDWRRYFHKHPELSNEEFETTKTLAKELESMGVEVHVDEERGTGLIGIIHGEKTGKAIALRADIDALPVQEHNTFDFKSDVDGKMHACGHDGHMAILLGAAKMLTSMKDRIEGDVYLAFQPAEETGAGAPAFMKFGDWFEKVDAIFGGHVWIDLPAGLVSVEAGPRMAASSKITINVKGKQGHGAQPHQAVDAIVVASAIVMNLQTVVSRNISALDSLVITIGNIHSGSEWNVIPGEAQMGGTIRFFNPEQEEYYVESIRRVVEHTALAYGATAELIYERKVPATINDAAASELAERVVIDTLGKEKLSKMRQVMPGEDFAWYLQEKPGCFAFIGIQNSEVGATFDHHNNRFTMDDSVLSAASAVYAEYAVQWLKVHK</sequence>
<feature type="binding site" evidence="2">
    <location>
        <position position="104"/>
    </location>
    <ligand>
        <name>Mn(2+)</name>
        <dbReference type="ChEBI" id="CHEBI:29035"/>
        <label>2</label>
    </ligand>
</feature>
<feature type="binding site" evidence="2">
    <location>
        <position position="102"/>
    </location>
    <ligand>
        <name>Mn(2+)</name>
        <dbReference type="ChEBI" id="CHEBI:29035"/>
        <label>2</label>
    </ligand>
</feature>
<dbReference type="NCBIfam" id="TIGR01891">
    <property type="entry name" value="amidohydrolases"/>
    <property type="match status" value="1"/>
</dbReference>
<dbReference type="InterPro" id="IPR002933">
    <property type="entry name" value="Peptidase_M20"/>
</dbReference>
<dbReference type="STRING" id="1110546.GCA_001078375_01513"/>
<accession>A0A2S7ZRR2</accession>
<name>A0A2S7ZRR2_9FIRM</name>
<evidence type="ECO:0000256" key="1">
    <source>
        <dbReference type="ARBA" id="ARBA00022801"/>
    </source>
</evidence>
<keyword evidence="2" id="KW-0479">Metal-binding</keyword>
<feature type="binding site" evidence="2">
    <location>
        <position position="362"/>
    </location>
    <ligand>
        <name>Mn(2+)</name>
        <dbReference type="ChEBI" id="CHEBI:29035"/>
        <label>2</label>
    </ligand>
</feature>
<gene>
    <name evidence="4" type="ORF">VTHSUH11_00880</name>
</gene>
<dbReference type="Gene3D" id="3.30.70.360">
    <property type="match status" value="1"/>
</dbReference>
<dbReference type="Pfam" id="PF07687">
    <property type="entry name" value="M20_dimer"/>
    <property type="match status" value="1"/>
</dbReference>
<dbReference type="Proteomes" id="UP000238877">
    <property type="component" value="Unassembled WGS sequence"/>
</dbReference>
<dbReference type="RefSeq" id="WP_105092304.1">
    <property type="nucleotide sequence ID" value="NZ_PPDF01000003.1"/>
</dbReference>
<reference evidence="4 5" key="1">
    <citation type="submission" date="2018-01" db="EMBL/GenBank/DDBJ databases">
        <title>Draft genome sequences of clinical isolates and type strains of oral Veillonella including Veillonella infantum sp., nov.</title>
        <authorList>
            <person name="Mashima I."/>
            <person name="Liao Y.-C."/>
            <person name="Sabharwal A."/>
            <person name="Haase E.M."/>
            <person name="Nakazawa F."/>
            <person name="Scannapieco F.A."/>
        </authorList>
    </citation>
    <scope>NUCLEOTIDE SEQUENCE [LARGE SCALE GENOMIC DNA]</scope>
    <source>
        <strain evidence="4 5">Y6</strain>
    </source>
</reference>
<protein>
    <submittedName>
        <fullName evidence="4">Amidohydrolase</fullName>
    </submittedName>
</protein>
<feature type="binding site" evidence="2">
    <location>
        <position position="138"/>
    </location>
    <ligand>
        <name>Mn(2+)</name>
        <dbReference type="ChEBI" id="CHEBI:29035"/>
        <label>2</label>
    </ligand>
</feature>
<feature type="domain" description="Peptidase M20 dimerisation" evidence="3">
    <location>
        <begin position="187"/>
        <end position="283"/>
    </location>
</feature>
<evidence type="ECO:0000313" key="5">
    <source>
        <dbReference type="Proteomes" id="UP000238877"/>
    </source>
</evidence>
<dbReference type="GO" id="GO:0019877">
    <property type="term" value="P:diaminopimelate biosynthetic process"/>
    <property type="evidence" value="ECO:0007669"/>
    <property type="project" value="UniProtKB-ARBA"/>
</dbReference>
<dbReference type="PANTHER" id="PTHR11014:SF63">
    <property type="entry name" value="METALLOPEPTIDASE, PUTATIVE (AFU_ORTHOLOGUE AFUA_6G09600)-RELATED"/>
    <property type="match status" value="1"/>
</dbReference>
<dbReference type="Gene3D" id="3.40.630.10">
    <property type="entry name" value="Zn peptidases"/>
    <property type="match status" value="1"/>
</dbReference>
<evidence type="ECO:0000313" key="4">
    <source>
        <dbReference type="EMBL" id="PQL25940.1"/>
    </source>
</evidence>
<dbReference type="SUPFAM" id="SSF53187">
    <property type="entry name" value="Zn-dependent exopeptidases"/>
    <property type="match status" value="1"/>
</dbReference>
<dbReference type="FunFam" id="3.30.70.360:FF:000001">
    <property type="entry name" value="N-acetyldiaminopimelate deacetylase"/>
    <property type="match status" value="1"/>
</dbReference>
<dbReference type="InterPro" id="IPR017439">
    <property type="entry name" value="Amidohydrolase"/>
</dbReference>
<dbReference type="AlphaFoldDB" id="A0A2S7ZRR2"/>
<dbReference type="InterPro" id="IPR036264">
    <property type="entry name" value="Bact_exopeptidase_dim_dom"/>
</dbReference>